<organism evidence="10 11">
    <name type="scientific">Pseudonocardia thermophila</name>
    <dbReference type="NCBI Taxonomy" id="1848"/>
    <lineage>
        <taxon>Bacteria</taxon>
        <taxon>Bacillati</taxon>
        <taxon>Actinomycetota</taxon>
        <taxon>Actinomycetes</taxon>
        <taxon>Pseudonocardiales</taxon>
        <taxon>Pseudonocardiaceae</taxon>
        <taxon>Pseudonocardia</taxon>
    </lineage>
</organism>
<feature type="binding site" evidence="5">
    <location>
        <position position="201"/>
    </location>
    <ligand>
        <name>FAD</name>
        <dbReference type="ChEBI" id="CHEBI:57692"/>
    </ligand>
</feature>
<name>A0A1M6SNJ8_PSETH</name>
<evidence type="ECO:0000313" key="11">
    <source>
        <dbReference type="Proteomes" id="UP000184363"/>
    </source>
</evidence>
<feature type="domain" description="Glucose-methanol-choline oxidoreductase N-terminal" evidence="8">
    <location>
        <begin position="70"/>
        <end position="93"/>
    </location>
</feature>
<dbReference type="InterPro" id="IPR036188">
    <property type="entry name" value="FAD/NAD-bd_sf"/>
</dbReference>
<evidence type="ECO:0000256" key="2">
    <source>
        <dbReference type="ARBA" id="ARBA00010790"/>
    </source>
</evidence>
<dbReference type="GO" id="GO:0050660">
    <property type="term" value="F:flavin adenine dinucleotide binding"/>
    <property type="evidence" value="ECO:0007669"/>
    <property type="project" value="InterPro"/>
</dbReference>
<dbReference type="STRING" id="1848.SAMN05443637_106246"/>
<dbReference type="Proteomes" id="UP000184363">
    <property type="component" value="Unassembled WGS sequence"/>
</dbReference>
<feature type="binding site" evidence="5">
    <location>
        <begin position="80"/>
        <end position="83"/>
    </location>
    <ligand>
        <name>FAD</name>
        <dbReference type="ChEBI" id="CHEBI:57692"/>
    </ligand>
</feature>
<evidence type="ECO:0000256" key="1">
    <source>
        <dbReference type="ARBA" id="ARBA00001974"/>
    </source>
</evidence>
<dbReference type="InterPro" id="IPR000172">
    <property type="entry name" value="GMC_OxRdtase_N"/>
</dbReference>
<evidence type="ECO:0000256" key="7">
    <source>
        <dbReference type="SAM" id="MobiDB-lite"/>
    </source>
</evidence>
<dbReference type="PROSITE" id="PS00624">
    <property type="entry name" value="GMC_OXRED_2"/>
    <property type="match status" value="1"/>
</dbReference>
<feature type="region of interest" description="Disordered" evidence="7">
    <location>
        <begin position="156"/>
        <end position="177"/>
    </location>
</feature>
<sequence length="458" mass="47639">MVGAGAAGSALAGRLVERGADVLLLEAGTAERPPEVRDVGSLAATLPDHPWNWAYPVLLRRGTPAVVPRGRGLGGSTAINGAVWTRAVPADADGWGVPGWTYEELLPYFVRAERDLDEQGPRHGADGPVPVRRPAGQLRHATVDRFLAAAERLGYPAEPDKNAGGPPGAGPVPSNSLDGVRVDAATAYLGPRVRVRTGAVVTRVRLQGSRATGVELAGGEIVEAGQVVLAAGAVATPQILLRSGIGPAGPHELPVGQGFSDHPAVYLPMRTDDPPAHPHAPIAQAALHLDTGADPAGDVWVLQFVRPFAAGGDLHLMCALGLPHGRGELTLHPADPAGPPRIEYRYLQEESDRRRMRHAVRTAAELLRAGLGTRTAPDGDVLGVDHRLDGWIAAHLTTAVHMCGTAAIGRVVDAELRVYGIEGLRVADTSVLPTVPRRGTAATAVAIGEKAADLVAGA</sequence>
<evidence type="ECO:0000256" key="6">
    <source>
        <dbReference type="RuleBase" id="RU003968"/>
    </source>
</evidence>
<keyword evidence="3 6" id="KW-0285">Flavoprotein</keyword>
<accession>A0A1M6SNJ8</accession>
<proteinExistence type="inferred from homology"/>
<dbReference type="PIRSF" id="PIRSF000137">
    <property type="entry name" value="Alcohol_oxidase"/>
    <property type="match status" value="1"/>
</dbReference>
<dbReference type="Pfam" id="PF00732">
    <property type="entry name" value="GMC_oxred_N"/>
    <property type="match status" value="1"/>
</dbReference>
<dbReference type="SUPFAM" id="SSF51905">
    <property type="entry name" value="FAD/NAD(P)-binding domain"/>
    <property type="match status" value="1"/>
</dbReference>
<evidence type="ECO:0000313" key="10">
    <source>
        <dbReference type="EMBL" id="SHK46199.1"/>
    </source>
</evidence>
<comment type="similarity">
    <text evidence="2 6">Belongs to the GMC oxidoreductase family.</text>
</comment>
<evidence type="ECO:0000259" key="8">
    <source>
        <dbReference type="PROSITE" id="PS00623"/>
    </source>
</evidence>
<evidence type="ECO:0000256" key="5">
    <source>
        <dbReference type="PIRSR" id="PIRSR000137-2"/>
    </source>
</evidence>
<dbReference type="PANTHER" id="PTHR11552">
    <property type="entry name" value="GLUCOSE-METHANOL-CHOLINE GMC OXIDOREDUCTASE"/>
    <property type="match status" value="1"/>
</dbReference>
<dbReference type="GO" id="GO:0016614">
    <property type="term" value="F:oxidoreductase activity, acting on CH-OH group of donors"/>
    <property type="evidence" value="ECO:0007669"/>
    <property type="project" value="InterPro"/>
</dbReference>
<dbReference type="Gene3D" id="3.50.50.60">
    <property type="entry name" value="FAD/NAD(P)-binding domain"/>
    <property type="match status" value="1"/>
</dbReference>
<dbReference type="AlphaFoldDB" id="A0A1M6SNJ8"/>
<dbReference type="EMBL" id="FRAP01000006">
    <property type="protein sequence ID" value="SHK46199.1"/>
    <property type="molecule type" value="Genomic_DNA"/>
</dbReference>
<dbReference type="Pfam" id="PF05199">
    <property type="entry name" value="GMC_oxred_C"/>
    <property type="match status" value="1"/>
</dbReference>
<comment type="cofactor">
    <cofactor evidence="1 5">
        <name>FAD</name>
        <dbReference type="ChEBI" id="CHEBI:57692"/>
    </cofactor>
</comment>
<evidence type="ECO:0000256" key="4">
    <source>
        <dbReference type="ARBA" id="ARBA00022827"/>
    </source>
</evidence>
<dbReference type="PROSITE" id="PS00623">
    <property type="entry name" value="GMC_OXRED_1"/>
    <property type="match status" value="1"/>
</dbReference>
<dbReference type="InterPro" id="IPR012132">
    <property type="entry name" value="GMC_OxRdtase"/>
</dbReference>
<keyword evidence="11" id="KW-1185">Reference proteome</keyword>
<feature type="domain" description="Glucose-methanol-choline oxidoreductase N-terminal" evidence="9">
    <location>
        <begin position="232"/>
        <end position="246"/>
    </location>
</feature>
<evidence type="ECO:0000259" key="9">
    <source>
        <dbReference type="PROSITE" id="PS00624"/>
    </source>
</evidence>
<dbReference type="InterPro" id="IPR007867">
    <property type="entry name" value="GMC_OxRtase_C"/>
</dbReference>
<gene>
    <name evidence="10" type="ORF">SAMN05443637_106246</name>
</gene>
<dbReference type="SUPFAM" id="SSF54373">
    <property type="entry name" value="FAD-linked reductases, C-terminal domain"/>
    <property type="match status" value="1"/>
</dbReference>
<keyword evidence="4 5" id="KW-0274">FAD</keyword>
<reference evidence="10 11" key="1">
    <citation type="submission" date="2016-11" db="EMBL/GenBank/DDBJ databases">
        <authorList>
            <person name="Jaros S."/>
            <person name="Januszkiewicz K."/>
            <person name="Wedrychowicz H."/>
        </authorList>
    </citation>
    <scope>NUCLEOTIDE SEQUENCE [LARGE SCALE GENOMIC DNA]</scope>
    <source>
        <strain evidence="10 11">DSM 43832</strain>
    </source>
</reference>
<dbReference type="Gene3D" id="3.30.410.40">
    <property type="match status" value="1"/>
</dbReference>
<evidence type="ECO:0000256" key="3">
    <source>
        <dbReference type="ARBA" id="ARBA00022630"/>
    </source>
</evidence>
<dbReference type="PANTHER" id="PTHR11552:SF147">
    <property type="entry name" value="CHOLINE DEHYDROGENASE, MITOCHONDRIAL"/>
    <property type="match status" value="1"/>
</dbReference>
<protein>
    <submittedName>
        <fullName evidence="10">Choline dehydrogenase</fullName>
    </submittedName>
</protein>